<proteinExistence type="predicted"/>
<dbReference type="OrthoDB" id="2011998at2759"/>
<evidence type="ECO:0000313" key="5">
    <source>
        <dbReference type="EMBL" id="RUP50694.1"/>
    </source>
</evidence>
<dbReference type="PROSITE" id="PS51462">
    <property type="entry name" value="NUDIX"/>
    <property type="match status" value="1"/>
</dbReference>
<dbReference type="InterPro" id="IPR047198">
    <property type="entry name" value="DDP-like_NUDIX"/>
</dbReference>
<comment type="caution">
    <text evidence="5">The sequence shown here is derived from an EMBL/GenBank/DDBJ whole genome shotgun (WGS) entry which is preliminary data.</text>
</comment>
<protein>
    <submittedName>
        <fullName evidence="5">NUDIX hydrolase domain-like protein</fullName>
    </submittedName>
</protein>
<dbReference type="PANTHER" id="PTHR12629">
    <property type="entry name" value="DIPHOSPHOINOSITOL POLYPHOSPHATE PHOSPHOHYDROLASE"/>
    <property type="match status" value="1"/>
</dbReference>
<evidence type="ECO:0000256" key="1">
    <source>
        <dbReference type="ARBA" id="ARBA00001946"/>
    </source>
</evidence>
<dbReference type="GO" id="GO:0005737">
    <property type="term" value="C:cytoplasm"/>
    <property type="evidence" value="ECO:0007669"/>
    <property type="project" value="TreeGrafter"/>
</dbReference>
<gene>
    <name evidence="5" type="ORF">BC936DRAFT_138043</name>
</gene>
<organism evidence="5 6">
    <name type="scientific">Jimgerdemannia flammicorona</name>
    <dbReference type="NCBI Taxonomy" id="994334"/>
    <lineage>
        <taxon>Eukaryota</taxon>
        <taxon>Fungi</taxon>
        <taxon>Fungi incertae sedis</taxon>
        <taxon>Mucoromycota</taxon>
        <taxon>Mucoromycotina</taxon>
        <taxon>Endogonomycetes</taxon>
        <taxon>Endogonales</taxon>
        <taxon>Endogonaceae</taxon>
        <taxon>Jimgerdemannia</taxon>
    </lineage>
</organism>
<dbReference type="InterPro" id="IPR020084">
    <property type="entry name" value="NUDIX_hydrolase_CS"/>
</dbReference>
<keyword evidence="6" id="KW-1185">Reference proteome</keyword>
<keyword evidence="2" id="KW-0479">Metal-binding</keyword>
<reference evidence="5 6" key="1">
    <citation type="journal article" date="2018" name="New Phytol.">
        <title>Phylogenomics of Endogonaceae and evolution of mycorrhizas within Mucoromycota.</title>
        <authorList>
            <person name="Chang Y."/>
            <person name="Desiro A."/>
            <person name="Na H."/>
            <person name="Sandor L."/>
            <person name="Lipzen A."/>
            <person name="Clum A."/>
            <person name="Barry K."/>
            <person name="Grigoriev I.V."/>
            <person name="Martin F.M."/>
            <person name="Stajich J.E."/>
            <person name="Smith M.E."/>
            <person name="Bonito G."/>
            <person name="Spatafora J.W."/>
        </authorList>
    </citation>
    <scope>NUCLEOTIDE SEQUENCE [LARGE SCALE GENOMIC DNA]</scope>
    <source>
        <strain evidence="5 6">GMNB39</strain>
    </source>
</reference>
<dbReference type="PROSITE" id="PS00893">
    <property type="entry name" value="NUDIX_BOX"/>
    <property type="match status" value="1"/>
</dbReference>
<evidence type="ECO:0000256" key="3">
    <source>
        <dbReference type="ARBA" id="ARBA00022801"/>
    </source>
</evidence>
<keyword evidence="3 5" id="KW-0378">Hydrolase</keyword>
<dbReference type="GO" id="GO:0016462">
    <property type="term" value="F:pyrophosphatase activity"/>
    <property type="evidence" value="ECO:0007669"/>
    <property type="project" value="InterPro"/>
</dbReference>
<dbReference type="GO" id="GO:0046872">
    <property type="term" value="F:metal ion binding"/>
    <property type="evidence" value="ECO:0007669"/>
    <property type="project" value="UniProtKB-KW"/>
</dbReference>
<sequence length="213" mass="24406">MEARTGREKQVYDSNNVRQVAGCVPINPQTGQILLISRTKRENQWILPKGGWESDETKEEAAMRETYEEAGLRGRITGFLGTWDQYKKMRKNVVVTDGRPAAVFWLYEMEVDELLEKWPEDTKRTRKWFPYDEAIAALDTMPFMQEAIRRSSISAARQQQLQAPATSEKPVTIAEPAPRTPEKPSQGGKRLSKTPNMPSRLWFRNLISCGLFA</sequence>
<name>A0A433DIK9_9FUNG</name>
<accession>A0A433DIK9</accession>
<dbReference type="InterPro" id="IPR000086">
    <property type="entry name" value="NUDIX_hydrolase_dom"/>
</dbReference>
<dbReference type="CDD" id="cd04666">
    <property type="entry name" value="NUDIX_DIPP2_like_Nudt4"/>
    <property type="match status" value="1"/>
</dbReference>
<keyword evidence="4" id="KW-0460">Magnesium</keyword>
<comment type="cofactor">
    <cofactor evidence="1">
        <name>Mg(2+)</name>
        <dbReference type="ChEBI" id="CHEBI:18420"/>
    </cofactor>
</comment>
<evidence type="ECO:0000256" key="2">
    <source>
        <dbReference type="ARBA" id="ARBA00022723"/>
    </source>
</evidence>
<dbReference type="Gene3D" id="3.90.79.10">
    <property type="entry name" value="Nucleoside Triphosphate Pyrophosphohydrolase"/>
    <property type="match status" value="1"/>
</dbReference>
<dbReference type="PANTHER" id="PTHR12629:SF0">
    <property type="entry name" value="DIPHOSPHOINOSITOL-POLYPHOSPHATE DIPHOSPHATASE"/>
    <property type="match status" value="1"/>
</dbReference>
<dbReference type="AlphaFoldDB" id="A0A433DIK9"/>
<evidence type="ECO:0000256" key="4">
    <source>
        <dbReference type="ARBA" id="ARBA00022842"/>
    </source>
</evidence>
<evidence type="ECO:0000313" key="6">
    <source>
        <dbReference type="Proteomes" id="UP000268093"/>
    </source>
</evidence>
<dbReference type="Proteomes" id="UP000268093">
    <property type="component" value="Unassembled WGS sequence"/>
</dbReference>
<dbReference type="GO" id="GO:0005634">
    <property type="term" value="C:nucleus"/>
    <property type="evidence" value="ECO:0007669"/>
    <property type="project" value="TreeGrafter"/>
</dbReference>
<dbReference type="SUPFAM" id="SSF55811">
    <property type="entry name" value="Nudix"/>
    <property type="match status" value="1"/>
</dbReference>
<dbReference type="EMBL" id="RBNI01001237">
    <property type="protein sequence ID" value="RUP50694.1"/>
    <property type="molecule type" value="Genomic_DNA"/>
</dbReference>
<dbReference type="Pfam" id="PF00293">
    <property type="entry name" value="NUDIX"/>
    <property type="match status" value="1"/>
</dbReference>
<dbReference type="InterPro" id="IPR015797">
    <property type="entry name" value="NUDIX_hydrolase-like_dom_sf"/>
</dbReference>